<dbReference type="PANTHER" id="PTHR30035">
    <property type="entry name" value="LIPOPROTEIN VACJ-RELATED"/>
    <property type="match status" value="1"/>
</dbReference>
<gene>
    <name evidence="4" type="ORF">A1355_22170</name>
</gene>
<organism evidence="4 5">
    <name type="scientific">Methylomonas koyamae</name>
    <dbReference type="NCBI Taxonomy" id="702114"/>
    <lineage>
        <taxon>Bacteria</taxon>
        <taxon>Pseudomonadati</taxon>
        <taxon>Pseudomonadota</taxon>
        <taxon>Gammaproteobacteria</taxon>
        <taxon>Methylococcales</taxon>
        <taxon>Methylococcaceae</taxon>
        <taxon>Methylomonas</taxon>
    </lineage>
</organism>
<comment type="caution">
    <text evidence="4">The sequence shown here is derived from an EMBL/GenBank/DDBJ whole genome shotgun (WGS) entry which is preliminary data.</text>
</comment>
<evidence type="ECO:0000256" key="3">
    <source>
        <dbReference type="SAM" id="SignalP"/>
    </source>
</evidence>
<evidence type="ECO:0000313" key="5">
    <source>
        <dbReference type="Proteomes" id="UP000077628"/>
    </source>
</evidence>
<dbReference type="Pfam" id="PF04333">
    <property type="entry name" value="MlaA"/>
    <property type="match status" value="1"/>
</dbReference>
<dbReference type="PRINTS" id="PR01805">
    <property type="entry name" value="VACJLIPOPROT"/>
</dbReference>
<evidence type="ECO:0008006" key="6">
    <source>
        <dbReference type="Google" id="ProtNLM"/>
    </source>
</evidence>
<dbReference type="PANTHER" id="PTHR30035:SF3">
    <property type="entry name" value="INTERMEMBRANE PHOSPHOLIPID TRANSPORT SYSTEM LIPOPROTEIN MLAA"/>
    <property type="match status" value="1"/>
</dbReference>
<dbReference type="GO" id="GO:0120010">
    <property type="term" value="P:intermembrane phospholipid transfer"/>
    <property type="evidence" value="ECO:0007669"/>
    <property type="project" value="TreeGrafter"/>
</dbReference>
<dbReference type="EMBL" id="LUUK01000069">
    <property type="protein sequence ID" value="OAI22929.1"/>
    <property type="molecule type" value="Genomic_DNA"/>
</dbReference>
<sequence>MKLNNINILFAATTLTLLNACASAPTPTADLRDPYENWNRKVQWFNDGLDDYLMRPVAQSYQWVMPDFADQGVSNFFSNIDDVGVTVNSALQGKFAQAGSDGARLVVNTTAGLGGLFDVATLIDLPKHKENFDTTLAEWGVDTGPYLVLPLFGPSSVRGIAGVGGKMVTNPLQYVSGVGMIGVLGAVDKRADMLAMDKVVNEAATDRYEFFKNMYLSRDSSAGGNQVNDPLKPNEIDTK</sequence>
<dbReference type="Proteomes" id="UP000077628">
    <property type="component" value="Unassembled WGS sequence"/>
</dbReference>
<dbReference type="STRING" id="702114.A1355_22170"/>
<feature type="signal peptide" evidence="3">
    <location>
        <begin position="1"/>
        <end position="22"/>
    </location>
</feature>
<dbReference type="InterPro" id="IPR007428">
    <property type="entry name" value="MlaA"/>
</dbReference>
<comment type="similarity">
    <text evidence="1">Belongs to the MlaA family.</text>
</comment>
<protein>
    <recommendedName>
        <fullName evidence="6">ABC transporter</fullName>
    </recommendedName>
</protein>
<reference evidence="5" key="1">
    <citation type="submission" date="2016-03" db="EMBL/GenBank/DDBJ databases">
        <authorList>
            <person name="Heylen K."/>
            <person name="De Vos P."/>
            <person name="Vekeman B."/>
        </authorList>
    </citation>
    <scope>NUCLEOTIDE SEQUENCE [LARGE SCALE GENOMIC DNA]</scope>
    <source>
        <strain evidence="5">R-45383</strain>
    </source>
</reference>
<proteinExistence type="inferred from homology"/>
<keyword evidence="5" id="KW-1185">Reference proteome</keyword>
<dbReference type="RefSeq" id="WP_064026181.1">
    <property type="nucleotide sequence ID" value="NZ_LUUK01000069.1"/>
</dbReference>
<evidence type="ECO:0000256" key="2">
    <source>
        <dbReference type="ARBA" id="ARBA00022729"/>
    </source>
</evidence>
<dbReference type="GO" id="GO:0016020">
    <property type="term" value="C:membrane"/>
    <property type="evidence" value="ECO:0007669"/>
    <property type="project" value="InterPro"/>
</dbReference>
<accession>A0A177P0H2</accession>
<evidence type="ECO:0000313" key="4">
    <source>
        <dbReference type="EMBL" id="OAI22929.1"/>
    </source>
</evidence>
<dbReference type="OrthoDB" id="9785326at2"/>
<feature type="chain" id="PRO_5008069765" description="ABC transporter" evidence="3">
    <location>
        <begin position="23"/>
        <end position="239"/>
    </location>
</feature>
<keyword evidence="2 3" id="KW-0732">Signal</keyword>
<evidence type="ECO:0000256" key="1">
    <source>
        <dbReference type="ARBA" id="ARBA00010634"/>
    </source>
</evidence>
<dbReference type="AlphaFoldDB" id="A0A177P0H2"/>
<name>A0A177P0H2_9GAMM</name>